<dbReference type="GO" id="GO:0016887">
    <property type="term" value="F:ATP hydrolysis activity"/>
    <property type="evidence" value="ECO:0007669"/>
    <property type="project" value="InterPro"/>
</dbReference>
<comment type="caution">
    <text evidence="14">The sequence shown here is derived from an EMBL/GenBank/DDBJ whole genome shotgun (WGS) entry which is preliminary data.</text>
</comment>
<dbReference type="InterPro" id="IPR027417">
    <property type="entry name" value="P-loop_NTPase"/>
</dbReference>
<dbReference type="InterPro" id="IPR003593">
    <property type="entry name" value="AAA+_ATPase"/>
</dbReference>
<evidence type="ECO:0000259" key="12">
    <source>
        <dbReference type="PROSITE" id="PS50929"/>
    </source>
</evidence>
<keyword evidence="3" id="KW-1003">Cell membrane</keyword>
<evidence type="ECO:0000256" key="1">
    <source>
        <dbReference type="ARBA" id="ARBA00004651"/>
    </source>
</evidence>
<dbReference type="SUPFAM" id="SSF52540">
    <property type="entry name" value="P-loop containing nucleoside triphosphate hydrolases"/>
    <property type="match status" value="1"/>
</dbReference>
<dbReference type="InterPro" id="IPR036640">
    <property type="entry name" value="ABC1_TM_sf"/>
</dbReference>
<feature type="transmembrane region" description="Helical" evidence="10">
    <location>
        <begin position="285"/>
        <end position="305"/>
    </location>
</feature>
<keyword evidence="5" id="KW-0547">Nucleotide-binding</keyword>
<dbReference type="EMBL" id="MEUM01000089">
    <property type="protein sequence ID" value="OGC41922.1"/>
    <property type="molecule type" value="Genomic_DNA"/>
</dbReference>
<evidence type="ECO:0000313" key="15">
    <source>
        <dbReference type="Proteomes" id="UP000177025"/>
    </source>
</evidence>
<protein>
    <submittedName>
        <fullName evidence="14">Peptidase C39</fullName>
    </submittedName>
</protein>
<dbReference type="CDD" id="cd18588">
    <property type="entry name" value="ABC_6TM_CyaB_HlyB_like"/>
    <property type="match status" value="1"/>
</dbReference>
<evidence type="ECO:0000256" key="9">
    <source>
        <dbReference type="ARBA" id="ARBA00023136"/>
    </source>
</evidence>
<dbReference type="GO" id="GO:0015421">
    <property type="term" value="F:ABC-type oligopeptide transporter activity"/>
    <property type="evidence" value="ECO:0007669"/>
    <property type="project" value="TreeGrafter"/>
</dbReference>
<feature type="transmembrane region" description="Helical" evidence="10">
    <location>
        <begin position="143"/>
        <end position="169"/>
    </location>
</feature>
<dbReference type="GO" id="GO:0005886">
    <property type="term" value="C:plasma membrane"/>
    <property type="evidence" value="ECO:0007669"/>
    <property type="project" value="UniProtKB-SubCell"/>
</dbReference>
<dbReference type="GO" id="GO:0005524">
    <property type="term" value="F:ATP binding"/>
    <property type="evidence" value="ECO:0007669"/>
    <property type="project" value="UniProtKB-KW"/>
</dbReference>
<evidence type="ECO:0000259" key="11">
    <source>
        <dbReference type="PROSITE" id="PS50893"/>
    </source>
</evidence>
<evidence type="ECO:0000256" key="6">
    <source>
        <dbReference type="ARBA" id="ARBA00022801"/>
    </source>
</evidence>
<gene>
    <name evidence="14" type="ORF">A2Y85_01340</name>
</gene>
<dbReference type="InterPro" id="IPR017871">
    <property type="entry name" value="ABC_transporter-like_CS"/>
</dbReference>
<keyword evidence="7" id="KW-0067">ATP-binding</keyword>
<evidence type="ECO:0000313" key="14">
    <source>
        <dbReference type="EMBL" id="OGC41922.1"/>
    </source>
</evidence>
<dbReference type="SUPFAM" id="SSF90123">
    <property type="entry name" value="ABC transporter transmembrane region"/>
    <property type="match status" value="1"/>
</dbReference>
<accession>A0A1F4UAI6</accession>
<dbReference type="InterPro" id="IPR003439">
    <property type="entry name" value="ABC_transporter-like_ATP-bd"/>
</dbReference>
<reference evidence="14 15" key="1">
    <citation type="journal article" date="2016" name="Nat. Commun.">
        <title>Thousands of microbial genomes shed light on interconnected biogeochemical processes in an aquifer system.</title>
        <authorList>
            <person name="Anantharaman K."/>
            <person name="Brown C.T."/>
            <person name="Hug L.A."/>
            <person name="Sharon I."/>
            <person name="Castelle C.J."/>
            <person name="Probst A.J."/>
            <person name="Thomas B.C."/>
            <person name="Singh A."/>
            <person name="Wilkins M.J."/>
            <person name="Karaoz U."/>
            <person name="Brodie E.L."/>
            <person name="Williams K.H."/>
            <person name="Hubbard S.S."/>
            <person name="Banfield J.F."/>
        </authorList>
    </citation>
    <scope>NUCLEOTIDE SEQUENCE [LARGE SCALE GENOMIC DNA]</scope>
</reference>
<dbReference type="InterPro" id="IPR005074">
    <property type="entry name" value="Peptidase_C39"/>
</dbReference>
<dbReference type="PROSITE" id="PS50929">
    <property type="entry name" value="ABC_TM1F"/>
    <property type="match status" value="1"/>
</dbReference>
<feature type="domain" description="ABC transporter" evidence="11">
    <location>
        <begin position="458"/>
        <end position="693"/>
    </location>
</feature>
<dbReference type="InterPro" id="IPR010132">
    <property type="entry name" value="ATPase_T1SS_HlyB"/>
</dbReference>
<evidence type="ECO:0000256" key="5">
    <source>
        <dbReference type="ARBA" id="ARBA00022741"/>
    </source>
</evidence>
<dbReference type="NCBIfam" id="TIGR01846">
    <property type="entry name" value="type_I_sec_HlyB"/>
    <property type="match status" value="1"/>
</dbReference>
<evidence type="ECO:0000256" key="4">
    <source>
        <dbReference type="ARBA" id="ARBA00022692"/>
    </source>
</evidence>
<dbReference type="Pfam" id="PF00005">
    <property type="entry name" value="ABC_tran"/>
    <property type="match status" value="1"/>
</dbReference>
<keyword evidence="6" id="KW-0378">Hydrolase</keyword>
<feature type="domain" description="Peptidase C39" evidence="13">
    <location>
        <begin position="1"/>
        <end position="117"/>
    </location>
</feature>
<evidence type="ECO:0000256" key="10">
    <source>
        <dbReference type="SAM" id="Phobius"/>
    </source>
</evidence>
<comment type="subcellular location">
    <subcellularLocation>
        <location evidence="1">Cell membrane</location>
        <topology evidence="1">Multi-pass membrane protein</topology>
    </subcellularLocation>
</comment>
<dbReference type="SMART" id="SM00382">
    <property type="entry name" value="AAA"/>
    <property type="match status" value="1"/>
</dbReference>
<dbReference type="Gene3D" id="1.20.1560.10">
    <property type="entry name" value="ABC transporter type 1, transmembrane domain"/>
    <property type="match status" value="1"/>
</dbReference>
<feature type="transmembrane region" description="Helical" evidence="10">
    <location>
        <begin position="254"/>
        <end position="279"/>
    </location>
</feature>
<dbReference type="InterPro" id="IPR039421">
    <property type="entry name" value="Type_1_exporter"/>
</dbReference>
<proteinExistence type="predicted"/>
<dbReference type="InterPro" id="IPR011527">
    <property type="entry name" value="ABC1_TM_dom"/>
</dbReference>
<keyword evidence="4 10" id="KW-0812">Transmembrane</keyword>
<name>A0A1F4UAI6_UNCW3</name>
<keyword evidence="8 10" id="KW-1133">Transmembrane helix</keyword>
<keyword evidence="9 10" id="KW-0472">Membrane</keyword>
<dbReference type="Gene3D" id="3.40.50.300">
    <property type="entry name" value="P-loop containing nucleotide triphosphate hydrolases"/>
    <property type="match status" value="1"/>
</dbReference>
<organism evidence="14 15">
    <name type="scientific">candidate division WOR-3 bacterium RBG_13_43_14</name>
    <dbReference type="NCBI Taxonomy" id="1802590"/>
    <lineage>
        <taxon>Bacteria</taxon>
        <taxon>Bacteria division WOR-3</taxon>
    </lineage>
</organism>
<dbReference type="GO" id="GO:0006508">
    <property type="term" value="P:proteolysis"/>
    <property type="evidence" value="ECO:0007669"/>
    <property type="project" value="InterPro"/>
</dbReference>
<dbReference type="PROSITE" id="PS00211">
    <property type="entry name" value="ABC_TRANSPORTER_1"/>
    <property type="match status" value="1"/>
</dbReference>
<feature type="transmembrane region" description="Helical" evidence="10">
    <location>
        <begin position="175"/>
        <end position="194"/>
    </location>
</feature>
<dbReference type="FunFam" id="3.40.50.300:FF:000221">
    <property type="entry name" value="Multidrug ABC transporter ATP-binding protein"/>
    <property type="match status" value="1"/>
</dbReference>
<dbReference type="Pfam" id="PF00664">
    <property type="entry name" value="ABC_membrane"/>
    <property type="match status" value="1"/>
</dbReference>
<dbReference type="Pfam" id="PF03412">
    <property type="entry name" value="Peptidase_C39"/>
    <property type="match status" value="1"/>
</dbReference>
<keyword evidence="2" id="KW-0813">Transport</keyword>
<dbReference type="GO" id="GO:0030253">
    <property type="term" value="P:protein secretion by the type I secretion system"/>
    <property type="evidence" value="ECO:0007669"/>
    <property type="project" value="InterPro"/>
</dbReference>
<dbReference type="PROSITE" id="PS50893">
    <property type="entry name" value="ABC_TRANSPORTER_2"/>
    <property type="match status" value="1"/>
</dbReference>
<feature type="domain" description="ABC transmembrane type-1" evidence="12">
    <location>
        <begin position="146"/>
        <end position="426"/>
    </location>
</feature>
<sequence>METGLVGIEVVSKIYSVSIDIQAVKRRYFVEGELSKEEVLRILRDHGIRARLKRFKTIDELLKYPAPSIIISTNNQFHIFLGKKESKVFIFDCNEKKPKEITAEEFMQFWNKEAIAIYPRFTKTEFFLNMKWLFKEFYKHRPVFSAVITASFFIQLFGLVTPLFIQVIIDKVLAHHALTTLQVVAGAFMIVLIFDTIMNLMRNYLLYHTANKVDASLGAKVYRHLLSLPFRYFEVRKVGNIIARVRELENLRQFMTNISLTVLLDTVFSVVFIAIMALYSGYLTLIVLALVFAIAVISFVATPMIKVRLDEKFQKGAANYSFLVESITGIQTVKSLAIEGKMIKDWEKSLGDYILSAFKLSNLGNVAVTSSQAIQKVMSLAVIYFGVSLVFDKSMSVGQLIAFQMFASQLSGPILRLVHMWQDFQQAKLSLERIGDIINTPPEVVGGAVTVKELKGEIIANDVSFRYAPESPLVLSNVSFKIAAGMMIGIVGRSGSGKSTIAKLIQRLYLPVEGTIAIDGIDIRHMDPLFLRYRTGIVLQECFLFSGTIRDNIAMAAPDANMERIIQVSRIAGAHDFISEMPLGYDTYVEERGSSLSGGQKQRIAIARALIMNPNILIFDEATSSLDYESERVIQQNLNLIREGRTVIFIAHRLSVMRDCDMVIVIDKGKIVETGKHESLMKKNGLYAYLYKQQEENRLR</sequence>
<dbReference type="PROSITE" id="PS50990">
    <property type="entry name" value="PEPTIDASE_C39"/>
    <property type="match status" value="1"/>
</dbReference>
<evidence type="ECO:0000256" key="8">
    <source>
        <dbReference type="ARBA" id="ARBA00022989"/>
    </source>
</evidence>
<evidence type="ECO:0000256" key="2">
    <source>
        <dbReference type="ARBA" id="ARBA00022448"/>
    </source>
</evidence>
<dbReference type="GO" id="GO:0030256">
    <property type="term" value="C:type I protein secretion system complex"/>
    <property type="evidence" value="ECO:0007669"/>
    <property type="project" value="InterPro"/>
</dbReference>
<dbReference type="GO" id="GO:0008233">
    <property type="term" value="F:peptidase activity"/>
    <property type="evidence" value="ECO:0007669"/>
    <property type="project" value="InterPro"/>
</dbReference>
<evidence type="ECO:0000256" key="3">
    <source>
        <dbReference type="ARBA" id="ARBA00022475"/>
    </source>
</evidence>
<dbReference type="AlphaFoldDB" id="A0A1F4UAI6"/>
<dbReference type="PANTHER" id="PTHR43394:SF1">
    <property type="entry name" value="ATP-BINDING CASSETTE SUB-FAMILY B MEMBER 10, MITOCHONDRIAL"/>
    <property type="match status" value="1"/>
</dbReference>
<dbReference type="PANTHER" id="PTHR43394">
    <property type="entry name" value="ATP-DEPENDENT PERMEASE MDL1, MITOCHONDRIAL"/>
    <property type="match status" value="1"/>
</dbReference>
<dbReference type="Gene3D" id="3.90.70.10">
    <property type="entry name" value="Cysteine proteinases"/>
    <property type="match status" value="1"/>
</dbReference>
<evidence type="ECO:0000256" key="7">
    <source>
        <dbReference type="ARBA" id="ARBA00022840"/>
    </source>
</evidence>
<evidence type="ECO:0000259" key="13">
    <source>
        <dbReference type="PROSITE" id="PS50990"/>
    </source>
</evidence>
<dbReference type="Proteomes" id="UP000177025">
    <property type="component" value="Unassembled WGS sequence"/>
</dbReference>